<feature type="transmembrane region" description="Helical" evidence="10">
    <location>
        <begin position="376"/>
        <end position="396"/>
    </location>
</feature>
<evidence type="ECO:0000256" key="6">
    <source>
        <dbReference type="ARBA" id="ARBA00023002"/>
    </source>
</evidence>
<accession>A1CNA2</accession>
<evidence type="ECO:0000256" key="7">
    <source>
        <dbReference type="ARBA" id="ARBA00023065"/>
    </source>
</evidence>
<feature type="domain" description="FAD-binding FR-type" evidence="12">
    <location>
        <begin position="436"/>
        <end position="584"/>
    </location>
</feature>
<dbReference type="SUPFAM" id="SSF52343">
    <property type="entry name" value="Ferredoxin reductase-like, C-terminal NADP-linked domain"/>
    <property type="match status" value="1"/>
</dbReference>
<dbReference type="PANTHER" id="PTHR32361:SF9">
    <property type="entry name" value="FERRIC REDUCTASE TRANSMEMBRANE COMPONENT 3-RELATED"/>
    <property type="match status" value="1"/>
</dbReference>
<dbReference type="GeneID" id="4701856"/>
<keyword evidence="6" id="KW-0560">Oxidoreductase</keyword>
<feature type="transmembrane region" description="Helical" evidence="10">
    <location>
        <begin position="402"/>
        <end position="422"/>
    </location>
</feature>
<dbReference type="eggNOG" id="KOG0039">
    <property type="taxonomic scope" value="Eukaryota"/>
</dbReference>
<dbReference type="InterPro" id="IPR051410">
    <property type="entry name" value="Ferric/Cupric_Reductase"/>
</dbReference>
<dbReference type="CDD" id="cd06186">
    <property type="entry name" value="NOX_Duox_like_FAD_NADP"/>
    <property type="match status" value="1"/>
</dbReference>
<dbReference type="VEuPathDB" id="FungiDB:ACLA_018270"/>
<proteinExistence type="inferred from homology"/>
<reference evidence="13 14" key="1">
    <citation type="journal article" date="2008" name="PLoS Genet.">
        <title>Genomic islands in the pathogenic filamentous fungus Aspergillus fumigatus.</title>
        <authorList>
            <person name="Fedorova N.D."/>
            <person name="Khaldi N."/>
            <person name="Joardar V.S."/>
            <person name="Maiti R."/>
            <person name="Amedeo P."/>
            <person name="Anderson M.J."/>
            <person name="Crabtree J."/>
            <person name="Silva J.C."/>
            <person name="Badger J.H."/>
            <person name="Albarraq A."/>
            <person name="Angiuoli S."/>
            <person name="Bussey H."/>
            <person name="Bowyer P."/>
            <person name="Cotty P.J."/>
            <person name="Dyer P.S."/>
            <person name="Egan A."/>
            <person name="Galens K."/>
            <person name="Fraser-Liggett C.M."/>
            <person name="Haas B.J."/>
            <person name="Inman J.M."/>
            <person name="Kent R."/>
            <person name="Lemieux S."/>
            <person name="Malavazi I."/>
            <person name="Orvis J."/>
            <person name="Roemer T."/>
            <person name="Ronning C.M."/>
            <person name="Sundaram J.P."/>
            <person name="Sutton G."/>
            <person name="Turner G."/>
            <person name="Venter J.C."/>
            <person name="White O.R."/>
            <person name="Whitty B.R."/>
            <person name="Youngman P."/>
            <person name="Wolfe K.H."/>
            <person name="Goldman G.H."/>
            <person name="Wortman J.R."/>
            <person name="Jiang B."/>
            <person name="Denning D.W."/>
            <person name="Nierman W.C."/>
        </authorList>
    </citation>
    <scope>NUCLEOTIDE SEQUENCE [LARGE SCALE GENOMIC DNA]</scope>
    <source>
        <strain evidence="14">ATCC 1007 / CBS 513.65 / DSM 816 / NCTC 3887 / NRRL 1</strain>
    </source>
</reference>
<feature type="transmembrane region" description="Helical" evidence="10">
    <location>
        <begin position="158"/>
        <end position="178"/>
    </location>
</feature>
<dbReference type="GO" id="GO:0015677">
    <property type="term" value="P:copper ion import"/>
    <property type="evidence" value="ECO:0007669"/>
    <property type="project" value="TreeGrafter"/>
</dbReference>
<dbReference type="PANTHER" id="PTHR32361">
    <property type="entry name" value="FERRIC/CUPRIC REDUCTASE TRANSMEMBRANE COMPONENT"/>
    <property type="match status" value="1"/>
</dbReference>
<dbReference type="GO" id="GO:0005886">
    <property type="term" value="C:plasma membrane"/>
    <property type="evidence" value="ECO:0007669"/>
    <property type="project" value="TreeGrafter"/>
</dbReference>
<name>A1CNA2_ASPCL</name>
<evidence type="ECO:0000259" key="12">
    <source>
        <dbReference type="PROSITE" id="PS51384"/>
    </source>
</evidence>
<evidence type="ECO:0000256" key="10">
    <source>
        <dbReference type="SAM" id="Phobius"/>
    </source>
</evidence>
<evidence type="ECO:0000256" key="8">
    <source>
        <dbReference type="ARBA" id="ARBA00023136"/>
    </source>
</evidence>
<keyword evidence="11" id="KW-0732">Signal</keyword>
<dbReference type="InterPro" id="IPR013130">
    <property type="entry name" value="Fe3_Rdtase_TM_dom"/>
</dbReference>
<protein>
    <submittedName>
        <fullName evidence="13">Plasma membrane ferric-chelate reductase (Fre2), putative</fullName>
    </submittedName>
</protein>
<keyword evidence="9" id="KW-0325">Glycoprotein</keyword>
<gene>
    <name evidence="13" type="ORF">ACLA_018270</name>
</gene>
<feature type="signal peptide" evidence="11">
    <location>
        <begin position="1"/>
        <end position="18"/>
    </location>
</feature>
<dbReference type="Gene3D" id="3.40.50.80">
    <property type="entry name" value="Nucleotide-binding domain of ferredoxin-NADP reductase (FNR) module"/>
    <property type="match status" value="1"/>
</dbReference>
<organism evidence="13 14">
    <name type="scientific">Aspergillus clavatus (strain ATCC 1007 / CBS 513.65 / DSM 816 / NCTC 3887 / NRRL 1 / QM 1276 / 107)</name>
    <dbReference type="NCBI Taxonomy" id="344612"/>
    <lineage>
        <taxon>Eukaryota</taxon>
        <taxon>Fungi</taxon>
        <taxon>Dikarya</taxon>
        <taxon>Ascomycota</taxon>
        <taxon>Pezizomycotina</taxon>
        <taxon>Eurotiomycetes</taxon>
        <taxon>Eurotiomycetidae</taxon>
        <taxon>Eurotiales</taxon>
        <taxon>Aspergillaceae</taxon>
        <taxon>Aspergillus</taxon>
        <taxon>Aspergillus subgen. Fumigati</taxon>
    </lineage>
</organism>
<dbReference type="InterPro" id="IPR039261">
    <property type="entry name" value="FNR_nucleotide-bd"/>
</dbReference>
<dbReference type="PROSITE" id="PS51384">
    <property type="entry name" value="FAD_FR"/>
    <property type="match status" value="1"/>
</dbReference>
<keyword evidence="14" id="KW-1185">Reference proteome</keyword>
<dbReference type="HOGENOM" id="CLU_010365_1_0_1"/>
<dbReference type="GO" id="GO:0006826">
    <property type="term" value="P:iron ion transport"/>
    <property type="evidence" value="ECO:0007669"/>
    <property type="project" value="TreeGrafter"/>
</dbReference>
<keyword evidence="5 10" id="KW-1133">Transmembrane helix</keyword>
<dbReference type="Proteomes" id="UP000006701">
    <property type="component" value="Unassembled WGS sequence"/>
</dbReference>
<keyword evidence="8 10" id="KW-0472">Membrane</keyword>
<evidence type="ECO:0000313" key="13">
    <source>
        <dbReference type="EMBL" id="EAW07123.1"/>
    </source>
</evidence>
<keyword evidence="4 10" id="KW-0812">Transmembrane</keyword>
<dbReference type="InterPro" id="IPR013121">
    <property type="entry name" value="Fe_red_NAD-bd_6"/>
</dbReference>
<feature type="transmembrane region" description="Helical" evidence="10">
    <location>
        <begin position="190"/>
        <end position="209"/>
    </location>
</feature>
<feature type="chain" id="PRO_5002633611" evidence="11">
    <location>
        <begin position="19"/>
        <end position="736"/>
    </location>
</feature>
<evidence type="ECO:0000313" key="14">
    <source>
        <dbReference type="Proteomes" id="UP000006701"/>
    </source>
</evidence>
<feature type="transmembrane region" description="Helical" evidence="10">
    <location>
        <begin position="229"/>
        <end position="249"/>
    </location>
</feature>
<evidence type="ECO:0000256" key="11">
    <source>
        <dbReference type="SAM" id="SignalP"/>
    </source>
</evidence>
<evidence type="ECO:0000256" key="3">
    <source>
        <dbReference type="ARBA" id="ARBA00022448"/>
    </source>
</evidence>
<evidence type="ECO:0000256" key="2">
    <source>
        <dbReference type="ARBA" id="ARBA00006278"/>
    </source>
</evidence>
<dbReference type="Pfam" id="PF01794">
    <property type="entry name" value="Ferric_reduct"/>
    <property type="match status" value="1"/>
</dbReference>
<comment type="subcellular location">
    <subcellularLocation>
        <location evidence="1">Membrane</location>
        <topology evidence="1">Multi-pass membrane protein</topology>
    </subcellularLocation>
</comment>
<evidence type="ECO:0000256" key="9">
    <source>
        <dbReference type="ARBA" id="ARBA00023180"/>
    </source>
</evidence>
<keyword evidence="7" id="KW-0406">Ion transport</keyword>
<evidence type="ECO:0000256" key="4">
    <source>
        <dbReference type="ARBA" id="ARBA00022692"/>
    </source>
</evidence>
<dbReference type="AlphaFoldDB" id="A1CNA2"/>
<feature type="transmembrane region" description="Helical" evidence="10">
    <location>
        <begin position="312"/>
        <end position="333"/>
    </location>
</feature>
<keyword evidence="3" id="KW-0813">Transport</keyword>
<dbReference type="RefSeq" id="XP_001268549.1">
    <property type="nucleotide sequence ID" value="XM_001268548.1"/>
</dbReference>
<feature type="transmembrane region" description="Helical" evidence="10">
    <location>
        <begin position="345"/>
        <end position="364"/>
    </location>
</feature>
<dbReference type="GO" id="GO:0006879">
    <property type="term" value="P:intracellular iron ion homeostasis"/>
    <property type="evidence" value="ECO:0007669"/>
    <property type="project" value="TreeGrafter"/>
</dbReference>
<comment type="similarity">
    <text evidence="2">Belongs to the ferric reductase (FRE) family.</text>
</comment>
<evidence type="ECO:0000256" key="5">
    <source>
        <dbReference type="ARBA" id="ARBA00022989"/>
    </source>
</evidence>
<dbReference type="STRING" id="344612.A1CNA2"/>
<evidence type="ECO:0000256" key="1">
    <source>
        <dbReference type="ARBA" id="ARBA00004141"/>
    </source>
</evidence>
<dbReference type="EMBL" id="DS027059">
    <property type="protein sequence ID" value="EAW07123.1"/>
    <property type="molecule type" value="Genomic_DNA"/>
</dbReference>
<dbReference type="Pfam" id="PF08030">
    <property type="entry name" value="NAD_binding_6"/>
    <property type="match status" value="1"/>
</dbReference>
<dbReference type="OrthoDB" id="167398at2759"/>
<dbReference type="SFLD" id="SFLDG01168">
    <property type="entry name" value="Ferric_reductase_subgroup_(FRE"/>
    <property type="match status" value="1"/>
</dbReference>
<dbReference type="InterPro" id="IPR017927">
    <property type="entry name" value="FAD-bd_FR_type"/>
</dbReference>
<dbReference type="KEGG" id="act:ACLA_018270"/>
<dbReference type="GO" id="GO:0000293">
    <property type="term" value="F:ferric-chelate reductase activity"/>
    <property type="evidence" value="ECO:0007669"/>
    <property type="project" value="UniProtKB-ARBA"/>
</dbReference>
<dbReference type="SFLD" id="SFLDS00052">
    <property type="entry name" value="Ferric_Reductase_Domain"/>
    <property type="match status" value="1"/>
</dbReference>
<sequence length="736" mass="84968">MLFLSWLLLIYQISFTYGKAIPRNELCVTAIDTAYGYITFAGLANKNWQEYRCQNTLRVLSLYAASERYCDLSEKGPGFAQLQAQCRASGLDLIPRETFAANLTDHAISRMRVMEFRELPKKELVDTPVLISKLYFDRVFRTIDTWEFELWSHYTFGYLGYAYWAAVIIIGMLHKLAVQTISSRRIQSSFRPLTPIVSFYHWVQTHLIVPGQPTLYGRRLFWWTFPSRIDAVIVSLFWILSIFLCLIGYRTFPENIYWSDISAQFLRYAADRTGILSFANIPLLWLFAGRNNILIWATGWSFSTFNLFHRHVAWIATFQAVAHTALYTVLFIEAGNAWKKMQKPYLFWGTLAMATMVFIFPFAVDWFRRRAYETFLVLHIFFSIAALVGCFYHVIIFEDHEYWFYLWPAVVIWIADRVLRLVRIVQCNLHIRFIGRDYVQCTRSRAIYDEAADVIRVELTPGSNLRPRPGQYYYLYQPFRFTGWENHPFTLGAWSYKQHTGATPEGKNHDSDVSQIPLLSDSEDSEYGSISTDKAGNAQLTLVFWIRPYDGWTRHLRDQCIQSPTRTIIPKILLEGPYGEQVPLWRYESILLIAGGTGIAAAVPYIQLMLQSSEETCPREIHLVWTTRQPAFIRDVATRELKHALGRKEFRASFYITPSSCNGLAEIAEDIEMSQGRPDLQNLITMQAQEATLSASSMAVLVCGPSGMAAQARAAVHLALRRGCLPIRYVEESFDW</sequence>
<dbReference type="OMA" id="YDGWTRH"/>